<dbReference type="GeneID" id="95983074"/>
<feature type="transmembrane region" description="Helical" evidence="4">
    <location>
        <begin position="148"/>
        <end position="170"/>
    </location>
</feature>
<keyword evidence="4" id="KW-0812">Transmembrane</keyword>
<feature type="domain" description="Major facilitator superfamily (MFS) profile" evidence="5">
    <location>
        <begin position="76"/>
        <end position="463"/>
    </location>
</feature>
<dbReference type="InterPro" id="IPR050327">
    <property type="entry name" value="Proton-linked_MCT"/>
</dbReference>
<dbReference type="InterPro" id="IPR020846">
    <property type="entry name" value="MFS_dom"/>
</dbReference>
<feature type="transmembrane region" description="Helical" evidence="4">
    <location>
        <begin position="206"/>
        <end position="224"/>
    </location>
</feature>
<evidence type="ECO:0000259" key="5">
    <source>
        <dbReference type="PROSITE" id="PS50850"/>
    </source>
</evidence>
<keyword evidence="7" id="KW-1185">Reference proteome</keyword>
<feature type="region of interest" description="Disordered" evidence="3">
    <location>
        <begin position="1"/>
        <end position="25"/>
    </location>
</feature>
<feature type="transmembrane region" description="Helical" evidence="4">
    <location>
        <begin position="276"/>
        <end position="295"/>
    </location>
</feature>
<dbReference type="SUPFAM" id="SSF103473">
    <property type="entry name" value="MFS general substrate transporter"/>
    <property type="match status" value="1"/>
</dbReference>
<gene>
    <name evidence="6" type="ORF">Q8F55_002031</name>
</gene>
<feature type="transmembrane region" description="Helical" evidence="4">
    <location>
        <begin position="236"/>
        <end position="255"/>
    </location>
</feature>
<evidence type="ECO:0000256" key="3">
    <source>
        <dbReference type="SAM" id="MobiDB-lite"/>
    </source>
</evidence>
<keyword evidence="4" id="KW-0472">Membrane</keyword>
<feature type="transmembrane region" description="Helical" evidence="4">
    <location>
        <begin position="342"/>
        <end position="362"/>
    </location>
</feature>
<protein>
    <recommendedName>
        <fullName evidence="5">Major facilitator superfamily (MFS) profile domain-containing protein</fullName>
    </recommendedName>
</protein>
<accession>A0ABR3Q9A8</accession>
<sequence length="508" mass="54257">MAHQHPSHPRQHHNPLAEPAHDPAAELALVRSISPRLRSSRDGEIEQELEHELASDGTNTAPSTPPLGPPPDGGREAWLVVAGSFLCIFCIFGLVTGMGQLQAYYLAHQLAGTSKSTVAWLASVQSMMVFGGSVFFGRVFDIRGPRALTVLGVVVTSGALLALAFCKVYYQFLLSHMLFGIGGTFIYSPATGIAGHWFLRRRSTAVGIIMAGGGLGGVIYPILIKELSDRLKFRDAMLIIAAFNFVMMAPACVWMKSRLPPKTPPPWRDLAKPWRDTQYVCLVIGVGFVALNIFTPYFNAPVYAAGNRTNDTVRAWAIVITQTGAFLGRVTGGLLADRFGVWNAWAAMGVSMSITAFALWTGTPIGTVGVVFGLLLYGYTSGAYITLIPASIASISPVSEIGVRMGMNWSAIAVPMLIGPVISGRLIQAQPNGTFTYAGIFVGFTALIGITTSLWPFVWRAIRRVGRPADEERGEGADGGEAASEATLAEEGEKVGEGVRQGGAEAKA</sequence>
<keyword evidence="4" id="KW-1133">Transmembrane helix</keyword>
<feature type="transmembrane region" description="Helical" evidence="4">
    <location>
        <begin position="118"/>
        <end position="136"/>
    </location>
</feature>
<feature type="region of interest" description="Disordered" evidence="3">
    <location>
        <begin position="469"/>
        <end position="508"/>
    </location>
</feature>
<feature type="transmembrane region" description="Helical" evidence="4">
    <location>
        <begin position="77"/>
        <end position="98"/>
    </location>
</feature>
<feature type="compositionally biased region" description="Basic residues" evidence="3">
    <location>
        <begin position="1"/>
        <end position="13"/>
    </location>
</feature>
<dbReference type="PANTHER" id="PTHR11360:SF177">
    <property type="entry name" value="RIBOFLAVIN TRANSPORTER MCH5"/>
    <property type="match status" value="1"/>
</dbReference>
<comment type="subcellular location">
    <subcellularLocation>
        <location evidence="1">Membrane</location>
        <topology evidence="1">Multi-pass membrane protein</topology>
    </subcellularLocation>
</comment>
<organism evidence="6 7">
    <name type="scientific">Vanrija albida</name>
    <dbReference type="NCBI Taxonomy" id="181172"/>
    <lineage>
        <taxon>Eukaryota</taxon>
        <taxon>Fungi</taxon>
        <taxon>Dikarya</taxon>
        <taxon>Basidiomycota</taxon>
        <taxon>Agaricomycotina</taxon>
        <taxon>Tremellomycetes</taxon>
        <taxon>Trichosporonales</taxon>
        <taxon>Trichosporonaceae</taxon>
        <taxon>Vanrija</taxon>
    </lineage>
</organism>
<dbReference type="RefSeq" id="XP_069211026.1">
    <property type="nucleotide sequence ID" value="XM_069350640.1"/>
</dbReference>
<dbReference type="Proteomes" id="UP001565368">
    <property type="component" value="Unassembled WGS sequence"/>
</dbReference>
<dbReference type="InterPro" id="IPR036259">
    <property type="entry name" value="MFS_trans_sf"/>
</dbReference>
<feature type="transmembrane region" description="Helical" evidence="4">
    <location>
        <begin position="176"/>
        <end position="199"/>
    </location>
</feature>
<comment type="caution">
    <text evidence="6">The sequence shown here is derived from an EMBL/GenBank/DDBJ whole genome shotgun (WGS) entry which is preliminary data.</text>
</comment>
<reference evidence="6 7" key="1">
    <citation type="submission" date="2023-08" db="EMBL/GenBank/DDBJ databases">
        <title>Annotated Genome Sequence of Vanrija albida AlHP1.</title>
        <authorList>
            <person name="Herzog R."/>
        </authorList>
    </citation>
    <scope>NUCLEOTIDE SEQUENCE [LARGE SCALE GENOMIC DNA]</scope>
    <source>
        <strain evidence="6 7">AlHP1</strain>
    </source>
</reference>
<feature type="transmembrane region" description="Helical" evidence="4">
    <location>
        <begin position="315"/>
        <end position="335"/>
    </location>
</feature>
<feature type="compositionally biased region" description="Pro residues" evidence="3">
    <location>
        <begin position="63"/>
        <end position="72"/>
    </location>
</feature>
<proteinExistence type="inferred from homology"/>
<dbReference type="PROSITE" id="PS50850">
    <property type="entry name" value="MFS"/>
    <property type="match status" value="1"/>
</dbReference>
<evidence type="ECO:0000256" key="4">
    <source>
        <dbReference type="SAM" id="Phobius"/>
    </source>
</evidence>
<feature type="transmembrane region" description="Helical" evidence="4">
    <location>
        <begin position="407"/>
        <end position="428"/>
    </location>
</feature>
<evidence type="ECO:0000313" key="7">
    <source>
        <dbReference type="Proteomes" id="UP001565368"/>
    </source>
</evidence>
<feature type="transmembrane region" description="Helical" evidence="4">
    <location>
        <begin position="434"/>
        <end position="458"/>
    </location>
</feature>
<evidence type="ECO:0000256" key="2">
    <source>
        <dbReference type="ARBA" id="ARBA00006727"/>
    </source>
</evidence>
<feature type="region of interest" description="Disordered" evidence="3">
    <location>
        <begin position="38"/>
        <end position="72"/>
    </location>
</feature>
<evidence type="ECO:0000256" key="1">
    <source>
        <dbReference type="ARBA" id="ARBA00004141"/>
    </source>
</evidence>
<dbReference type="PANTHER" id="PTHR11360">
    <property type="entry name" value="MONOCARBOXYLATE TRANSPORTER"/>
    <property type="match status" value="1"/>
</dbReference>
<dbReference type="Gene3D" id="1.20.1250.20">
    <property type="entry name" value="MFS general substrate transporter like domains"/>
    <property type="match status" value="1"/>
</dbReference>
<feature type="compositionally biased region" description="Basic and acidic residues" evidence="3">
    <location>
        <begin position="39"/>
        <end position="54"/>
    </location>
</feature>
<name>A0ABR3Q9A8_9TREE</name>
<evidence type="ECO:0000313" key="6">
    <source>
        <dbReference type="EMBL" id="KAL1411082.1"/>
    </source>
</evidence>
<comment type="similarity">
    <text evidence="2">Belongs to the major facilitator superfamily. Monocarboxylate porter (TC 2.A.1.13) family.</text>
</comment>
<dbReference type="InterPro" id="IPR011701">
    <property type="entry name" value="MFS"/>
</dbReference>
<feature type="transmembrane region" description="Helical" evidence="4">
    <location>
        <begin position="374"/>
        <end position="395"/>
    </location>
</feature>
<dbReference type="EMBL" id="JBBXJM010000002">
    <property type="protein sequence ID" value="KAL1411082.1"/>
    <property type="molecule type" value="Genomic_DNA"/>
</dbReference>
<dbReference type="Pfam" id="PF07690">
    <property type="entry name" value="MFS_1"/>
    <property type="match status" value="1"/>
</dbReference>